<keyword evidence="1 3" id="KW-0808">Transferase</keyword>
<evidence type="ECO:0000259" key="4">
    <source>
        <dbReference type="PROSITE" id="PS50404"/>
    </source>
</evidence>
<dbReference type="InterPro" id="IPR010987">
    <property type="entry name" value="Glutathione-S-Trfase_C-like"/>
</dbReference>
<reference evidence="6" key="1">
    <citation type="journal article" date="2013" name="Nat. Biotechnol.">
        <title>Draft genome sequence of chickpea (Cicer arietinum) provides a resource for trait improvement.</title>
        <authorList>
            <person name="Varshney R.K."/>
            <person name="Song C."/>
            <person name="Saxena R.K."/>
            <person name="Azam S."/>
            <person name="Yu S."/>
            <person name="Sharpe A.G."/>
            <person name="Cannon S."/>
            <person name="Baek J."/>
            <person name="Rosen B.D."/>
            <person name="Tar'an B."/>
            <person name="Millan T."/>
            <person name="Zhang X."/>
            <person name="Ramsay L.D."/>
            <person name="Iwata A."/>
            <person name="Wang Y."/>
            <person name="Nelson W."/>
            <person name="Farmer A.D."/>
            <person name="Gaur P.M."/>
            <person name="Soderlund C."/>
            <person name="Penmetsa R.V."/>
            <person name="Xu C."/>
            <person name="Bharti A.K."/>
            <person name="He W."/>
            <person name="Winter P."/>
            <person name="Zhao S."/>
            <person name="Hane J.K."/>
            <person name="Carrasquilla-Garcia N."/>
            <person name="Condie J.A."/>
            <person name="Upadhyaya H.D."/>
            <person name="Luo M.C."/>
            <person name="Thudi M."/>
            <person name="Gowda C.L."/>
            <person name="Singh N.P."/>
            <person name="Lichtenzveig J."/>
            <person name="Gali K.K."/>
            <person name="Rubio J."/>
            <person name="Nadarajan N."/>
            <person name="Dolezel J."/>
            <person name="Bansal K.C."/>
            <person name="Xu X."/>
            <person name="Edwards D."/>
            <person name="Zhang G."/>
            <person name="Kahl G."/>
            <person name="Gil J."/>
            <person name="Singh K.B."/>
            <person name="Datta S.K."/>
            <person name="Jackson S.A."/>
            <person name="Wang J."/>
            <person name="Cook D.R."/>
        </authorList>
    </citation>
    <scope>NUCLEOTIDE SEQUENCE [LARGE SCALE GENOMIC DNA]</scope>
    <source>
        <strain evidence="6">cv. CDC Frontier</strain>
    </source>
</reference>
<sequence length="231" mass="27119">MTLNLWIHWSQLTMGDEVVLLDFHLSMFGIRVRIALAEKGVKYEYKEEDIVNTKSALLLQMNPIHKKIPVLIHNGKPICESLIIVEYIDEVWKDKNPLLPTDSYQRAQARFWADFVDNEVHEVAKKIWTGKVGEHEKEKEKLIFNLKKLEEVLGDKPYFGGDTFGFLDIALIPFLKWFSTYEAVGNMKLDYPKLIEWGRRCLERESVSKFLSDEKEVYDFVLMYRKKIGVD</sequence>
<dbReference type="FunFam" id="1.20.1050.10:FF:000018">
    <property type="entry name" value="Glutathione S-transferase U20"/>
    <property type="match status" value="1"/>
</dbReference>
<dbReference type="KEGG" id="cam:101507004"/>
<dbReference type="InterPro" id="IPR004045">
    <property type="entry name" value="Glutathione_S-Trfase_N"/>
</dbReference>
<evidence type="ECO:0000256" key="2">
    <source>
        <dbReference type="ARBA" id="ARBA00047960"/>
    </source>
</evidence>
<dbReference type="RefSeq" id="XP_004508074.1">
    <property type="nucleotide sequence ID" value="XM_004508017.3"/>
</dbReference>
<dbReference type="AlphaFoldDB" id="A0A1S2YPW9"/>
<dbReference type="PROSITE" id="PS50405">
    <property type="entry name" value="GST_CTER"/>
    <property type="match status" value="1"/>
</dbReference>
<dbReference type="STRING" id="3827.A0A1S2YPW9"/>
<protein>
    <recommendedName>
        <fullName evidence="3">Glutathione S-transferase</fullName>
        <ecNumber evidence="3">2.5.1.18</ecNumber>
    </recommendedName>
</protein>
<dbReference type="InterPro" id="IPR040079">
    <property type="entry name" value="Glutathione_S-Trfase"/>
</dbReference>
<dbReference type="PROSITE" id="PS50404">
    <property type="entry name" value="GST_NTER"/>
    <property type="match status" value="1"/>
</dbReference>
<comment type="subcellular location">
    <subcellularLocation>
        <location evidence="3">Cytoplasm</location>
        <location evidence="3">Cytosol</location>
    </subcellularLocation>
</comment>
<dbReference type="GO" id="GO:0006749">
    <property type="term" value="P:glutathione metabolic process"/>
    <property type="evidence" value="ECO:0007669"/>
    <property type="project" value="InterPro"/>
</dbReference>
<keyword evidence="3" id="KW-0963">Cytoplasm</keyword>
<proteinExistence type="inferred from homology"/>
<accession>A0A1S2YPW9</accession>
<name>A0A1S2YPW9_CICAR</name>
<dbReference type="GO" id="GO:0005829">
    <property type="term" value="C:cytosol"/>
    <property type="evidence" value="ECO:0007669"/>
    <property type="project" value="UniProtKB-SubCell"/>
</dbReference>
<dbReference type="PaxDb" id="3827-XP_004508074.1"/>
<evidence type="ECO:0000313" key="7">
    <source>
        <dbReference type="RefSeq" id="XP_004508074.1"/>
    </source>
</evidence>
<dbReference type="GeneID" id="101507004"/>
<dbReference type="GO" id="GO:0004364">
    <property type="term" value="F:glutathione transferase activity"/>
    <property type="evidence" value="ECO:0007669"/>
    <property type="project" value="UniProtKB-UniRule"/>
</dbReference>
<organism evidence="6 7">
    <name type="scientific">Cicer arietinum</name>
    <name type="common">Chickpea</name>
    <name type="synonym">Garbanzo</name>
    <dbReference type="NCBI Taxonomy" id="3827"/>
    <lineage>
        <taxon>Eukaryota</taxon>
        <taxon>Viridiplantae</taxon>
        <taxon>Streptophyta</taxon>
        <taxon>Embryophyta</taxon>
        <taxon>Tracheophyta</taxon>
        <taxon>Spermatophyta</taxon>
        <taxon>Magnoliopsida</taxon>
        <taxon>eudicotyledons</taxon>
        <taxon>Gunneridae</taxon>
        <taxon>Pentapetalae</taxon>
        <taxon>rosids</taxon>
        <taxon>fabids</taxon>
        <taxon>Fabales</taxon>
        <taxon>Fabaceae</taxon>
        <taxon>Papilionoideae</taxon>
        <taxon>50 kb inversion clade</taxon>
        <taxon>NPAAA clade</taxon>
        <taxon>Hologalegina</taxon>
        <taxon>IRL clade</taxon>
        <taxon>Cicereae</taxon>
        <taxon>Cicer</taxon>
    </lineage>
</organism>
<keyword evidence="6" id="KW-1185">Reference proteome</keyword>
<dbReference type="InterPro" id="IPR045074">
    <property type="entry name" value="GST_C_Tau"/>
</dbReference>
<dbReference type="InterPro" id="IPR045073">
    <property type="entry name" value="Omega/Tau-like"/>
</dbReference>
<dbReference type="eggNOG" id="KOG0406">
    <property type="taxonomic scope" value="Eukaryota"/>
</dbReference>
<comment type="catalytic activity">
    <reaction evidence="2 3">
        <text>RX + glutathione = an S-substituted glutathione + a halide anion + H(+)</text>
        <dbReference type="Rhea" id="RHEA:16437"/>
        <dbReference type="ChEBI" id="CHEBI:15378"/>
        <dbReference type="ChEBI" id="CHEBI:16042"/>
        <dbReference type="ChEBI" id="CHEBI:17792"/>
        <dbReference type="ChEBI" id="CHEBI:57925"/>
        <dbReference type="ChEBI" id="CHEBI:90779"/>
        <dbReference type="EC" id="2.5.1.18"/>
    </reaction>
</comment>
<dbReference type="PANTHER" id="PTHR11260:SF684">
    <property type="entry name" value="GLUTATHIONE TRANSFERASE"/>
    <property type="match status" value="1"/>
</dbReference>
<dbReference type="SUPFAM" id="SSF52833">
    <property type="entry name" value="Thioredoxin-like"/>
    <property type="match status" value="1"/>
</dbReference>
<dbReference type="PANTHER" id="PTHR11260">
    <property type="entry name" value="GLUTATHIONE S-TRANSFERASE, GST, SUPERFAMILY, GST DOMAIN CONTAINING"/>
    <property type="match status" value="1"/>
</dbReference>
<dbReference type="SFLD" id="SFLDS00019">
    <property type="entry name" value="Glutathione_Transferase_(cytos"/>
    <property type="match status" value="1"/>
</dbReference>
<dbReference type="SFLD" id="SFLDG01152">
    <property type="entry name" value="Main.3:_Omega-_and_Tau-like"/>
    <property type="match status" value="1"/>
</dbReference>
<dbReference type="EC" id="2.5.1.18" evidence="3"/>
<dbReference type="FunFam" id="3.40.30.10:FF:000014">
    <property type="entry name" value="Tau class glutathione S-transferase"/>
    <property type="match status" value="1"/>
</dbReference>
<comment type="function">
    <text evidence="3">Is involved in the conjugation of reduced glutathione to a wide number of exogenous and endogenous hydrophobic electrophiles.</text>
</comment>
<evidence type="ECO:0000259" key="5">
    <source>
        <dbReference type="PROSITE" id="PS50405"/>
    </source>
</evidence>
<evidence type="ECO:0000256" key="1">
    <source>
        <dbReference type="ARBA" id="ARBA00022679"/>
    </source>
</evidence>
<gene>
    <name evidence="7" type="primary">LOC101507004</name>
</gene>
<dbReference type="SFLD" id="SFLDG00358">
    <property type="entry name" value="Main_(cytGST)"/>
    <property type="match status" value="1"/>
</dbReference>
<evidence type="ECO:0000256" key="3">
    <source>
        <dbReference type="RuleBase" id="RU369102"/>
    </source>
</evidence>
<dbReference type="InterPro" id="IPR036249">
    <property type="entry name" value="Thioredoxin-like_sf"/>
</dbReference>
<dbReference type="Pfam" id="PF13410">
    <property type="entry name" value="GST_C_2"/>
    <property type="match status" value="1"/>
</dbReference>
<dbReference type="SUPFAM" id="SSF47616">
    <property type="entry name" value="GST C-terminal domain-like"/>
    <property type="match status" value="1"/>
</dbReference>
<dbReference type="Gene3D" id="1.20.1050.10">
    <property type="match status" value="1"/>
</dbReference>
<reference evidence="7" key="2">
    <citation type="submission" date="2025-08" db="UniProtKB">
        <authorList>
            <consortium name="RefSeq"/>
        </authorList>
    </citation>
    <scope>IDENTIFICATION</scope>
    <source>
        <tissue evidence="7">Etiolated seedlings</tissue>
    </source>
</reference>
<comment type="similarity">
    <text evidence="3">Belongs to the GST superfamily.</text>
</comment>
<evidence type="ECO:0000313" key="6">
    <source>
        <dbReference type="Proteomes" id="UP000087171"/>
    </source>
</evidence>
<dbReference type="Gene3D" id="3.40.30.10">
    <property type="entry name" value="Glutaredoxin"/>
    <property type="match status" value="1"/>
</dbReference>
<dbReference type="CDD" id="cd03058">
    <property type="entry name" value="GST_N_Tau"/>
    <property type="match status" value="1"/>
</dbReference>
<feature type="domain" description="GST C-terminal" evidence="5">
    <location>
        <begin position="102"/>
        <end position="220"/>
    </location>
</feature>
<dbReference type="CDD" id="cd03185">
    <property type="entry name" value="GST_C_Tau"/>
    <property type="match status" value="1"/>
</dbReference>
<dbReference type="Proteomes" id="UP000087171">
    <property type="component" value="Chromosome Ca7"/>
</dbReference>
<dbReference type="OrthoDB" id="202840at2759"/>
<dbReference type="InterPro" id="IPR036282">
    <property type="entry name" value="Glutathione-S-Trfase_C_sf"/>
</dbReference>
<dbReference type="Pfam" id="PF02798">
    <property type="entry name" value="GST_N"/>
    <property type="match status" value="1"/>
</dbReference>
<feature type="domain" description="GST N-terminal" evidence="4">
    <location>
        <begin position="16"/>
        <end position="96"/>
    </location>
</feature>